<sequence>MRTHTHERPYVCSTCGKDFSRQRDCKRHEDNHTDEKKFVCYGALERGGHWGCNRRFNRADALGRHFRSEIGRACVQPLLDEEERERQRVERERQRALPRPLDNQTYQDRWGHAIGSPGPSGYNNSLRLPSISQLDPLPDSILDRFPASADVNDPASSQDITPNSGYSRSPSGLYDETMDDVGDYEDDDNDDTGFGQELGSSSQIPYYIK</sequence>
<keyword evidence="6" id="KW-0539">Nucleus</keyword>
<protein>
    <recommendedName>
        <fullName evidence="9">C2H2-type domain-containing protein</fullName>
    </recommendedName>
</protein>
<dbReference type="InterPro" id="IPR036236">
    <property type="entry name" value="Znf_C2H2_sf"/>
</dbReference>
<dbReference type="OrthoDB" id="3437960at2759"/>
<dbReference type="Proteomes" id="UP000806378">
    <property type="component" value="Unassembled WGS sequence"/>
</dbReference>
<dbReference type="AlphaFoldDB" id="A0A8T0CEM1"/>
<keyword evidence="5" id="KW-0862">Zinc</keyword>
<evidence type="ECO:0000313" key="11">
    <source>
        <dbReference type="Proteomes" id="UP000806378"/>
    </source>
</evidence>
<evidence type="ECO:0000256" key="6">
    <source>
        <dbReference type="ARBA" id="ARBA00023242"/>
    </source>
</evidence>
<feature type="compositionally biased region" description="Basic and acidic residues" evidence="8">
    <location>
        <begin position="84"/>
        <end position="95"/>
    </location>
</feature>
<keyword evidence="2" id="KW-0479">Metal-binding</keyword>
<dbReference type="EMBL" id="MU101084">
    <property type="protein sequence ID" value="KAF7845753.1"/>
    <property type="molecule type" value="Genomic_DNA"/>
</dbReference>
<feature type="region of interest" description="Disordered" evidence="8">
    <location>
        <begin position="83"/>
        <end position="209"/>
    </location>
</feature>
<dbReference type="GO" id="GO:0032502">
    <property type="term" value="P:developmental process"/>
    <property type="evidence" value="ECO:0007669"/>
    <property type="project" value="UniProtKB-ARBA"/>
</dbReference>
<dbReference type="SUPFAM" id="SSF57667">
    <property type="entry name" value="beta-beta-alpha zinc fingers"/>
    <property type="match status" value="1"/>
</dbReference>
<dbReference type="PROSITE" id="PS00028">
    <property type="entry name" value="ZINC_FINGER_C2H2_1"/>
    <property type="match status" value="1"/>
</dbReference>
<feature type="domain" description="C2H2-type" evidence="9">
    <location>
        <begin position="10"/>
        <end position="37"/>
    </location>
</feature>
<dbReference type="Gramene" id="rna-gnl|WGS:JABURB|Cocit.L0781.1">
    <property type="protein sequence ID" value="cds-KAF7845753.1"/>
    <property type="gene ID" value="gene-BT93_L0781"/>
</dbReference>
<dbReference type="FunFam" id="3.30.160.60:FF:000202">
    <property type="entry name" value="Zinc finger protein 574"/>
    <property type="match status" value="1"/>
</dbReference>
<evidence type="ECO:0000256" key="4">
    <source>
        <dbReference type="ARBA" id="ARBA00022771"/>
    </source>
</evidence>
<evidence type="ECO:0000256" key="7">
    <source>
        <dbReference type="PROSITE-ProRule" id="PRU00042"/>
    </source>
</evidence>
<feature type="compositionally biased region" description="Polar residues" evidence="8">
    <location>
        <begin position="198"/>
        <end position="209"/>
    </location>
</feature>
<proteinExistence type="predicted"/>
<dbReference type="PROSITE" id="PS50157">
    <property type="entry name" value="ZINC_FINGER_C2H2_2"/>
    <property type="match status" value="1"/>
</dbReference>
<feature type="compositionally biased region" description="Polar residues" evidence="8">
    <location>
        <begin position="154"/>
        <end position="170"/>
    </location>
</feature>
<evidence type="ECO:0000256" key="2">
    <source>
        <dbReference type="ARBA" id="ARBA00022723"/>
    </source>
</evidence>
<evidence type="ECO:0000313" key="10">
    <source>
        <dbReference type="EMBL" id="KAF7845753.1"/>
    </source>
</evidence>
<keyword evidence="3" id="KW-0677">Repeat</keyword>
<keyword evidence="11" id="KW-1185">Reference proteome</keyword>
<dbReference type="PANTHER" id="PTHR24394:SF29">
    <property type="entry name" value="MYONEURIN"/>
    <property type="match status" value="1"/>
</dbReference>
<feature type="compositionally biased region" description="Polar residues" evidence="8">
    <location>
        <begin position="121"/>
        <end position="133"/>
    </location>
</feature>
<dbReference type="InterPro" id="IPR013087">
    <property type="entry name" value="Znf_C2H2_type"/>
</dbReference>
<dbReference type="Gene3D" id="3.30.160.60">
    <property type="entry name" value="Classic Zinc Finger"/>
    <property type="match status" value="2"/>
</dbReference>
<evidence type="ECO:0000256" key="1">
    <source>
        <dbReference type="ARBA" id="ARBA00004123"/>
    </source>
</evidence>
<dbReference type="GO" id="GO:0000981">
    <property type="term" value="F:DNA-binding transcription factor activity, RNA polymerase II-specific"/>
    <property type="evidence" value="ECO:0007669"/>
    <property type="project" value="TreeGrafter"/>
</dbReference>
<keyword evidence="4 7" id="KW-0863">Zinc-finger</keyword>
<name>A0A8T0CEM1_CORYI</name>
<dbReference type="GO" id="GO:0008270">
    <property type="term" value="F:zinc ion binding"/>
    <property type="evidence" value="ECO:0007669"/>
    <property type="project" value="UniProtKB-KW"/>
</dbReference>
<evidence type="ECO:0000256" key="3">
    <source>
        <dbReference type="ARBA" id="ARBA00022737"/>
    </source>
</evidence>
<evidence type="ECO:0000256" key="5">
    <source>
        <dbReference type="ARBA" id="ARBA00022833"/>
    </source>
</evidence>
<feature type="compositionally biased region" description="Acidic residues" evidence="8">
    <location>
        <begin position="176"/>
        <end position="191"/>
    </location>
</feature>
<dbReference type="GO" id="GO:0005634">
    <property type="term" value="C:nucleus"/>
    <property type="evidence" value="ECO:0007669"/>
    <property type="project" value="UniProtKB-SubCell"/>
</dbReference>
<evidence type="ECO:0000259" key="9">
    <source>
        <dbReference type="PROSITE" id="PS50157"/>
    </source>
</evidence>
<evidence type="ECO:0000256" key="8">
    <source>
        <dbReference type="SAM" id="MobiDB-lite"/>
    </source>
</evidence>
<organism evidence="10 11">
    <name type="scientific">Corymbia citriodora subsp. variegata</name>
    <dbReference type="NCBI Taxonomy" id="360336"/>
    <lineage>
        <taxon>Eukaryota</taxon>
        <taxon>Viridiplantae</taxon>
        <taxon>Streptophyta</taxon>
        <taxon>Embryophyta</taxon>
        <taxon>Tracheophyta</taxon>
        <taxon>Spermatophyta</taxon>
        <taxon>Magnoliopsida</taxon>
        <taxon>eudicotyledons</taxon>
        <taxon>Gunneridae</taxon>
        <taxon>Pentapetalae</taxon>
        <taxon>rosids</taxon>
        <taxon>malvids</taxon>
        <taxon>Myrtales</taxon>
        <taxon>Myrtaceae</taxon>
        <taxon>Myrtoideae</taxon>
        <taxon>Eucalypteae</taxon>
        <taxon>Corymbia</taxon>
    </lineage>
</organism>
<accession>A0A8T0CEM1</accession>
<reference evidence="10" key="1">
    <citation type="submission" date="2020-05" db="EMBL/GenBank/DDBJ databases">
        <title>WGS assembly of Corymbia citriodora subspecies variegata.</title>
        <authorList>
            <person name="Barry K."/>
            <person name="Hundley H."/>
            <person name="Shu S."/>
            <person name="Jenkins J."/>
            <person name="Grimwood J."/>
            <person name="Baten A."/>
        </authorList>
    </citation>
    <scope>NUCLEOTIDE SEQUENCE</scope>
    <source>
        <strain evidence="10">CV2-018</strain>
    </source>
</reference>
<comment type="subcellular location">
    <subcellularLocation>
        <location evidence="1">Nucleus</location>
    </subcellularLocation>
</comment>
<gene>
    <name evidence="10" type="ORF">BT93_L0781</name>
</gene>
<dbReference type="PANTHER" id="PTHR24394">
    <property type="entry name" value="ZINC FINGER PROTEIN"/>
    <property type="match status" value="1"/>
</dbReference>
<comment type="caution">
    <text evidence="10">The sequence shown here is derived from an EMBL/GenBank/DDBJ whole genome shotgun (WGS) entry which is preliminary data.</text>
</comment>